<dbReference type="PANTHER" id="PTHR22916">
    <property type="entry name" value="GLYCOSYLTRANSFERASE"/>
    <property type="match status" value="1"/>
</dbReference>
<name>A0A380NP46_9FIRM</name>
<evidence type="ECO:0000313" key="3">
    <source>
        <dbReference type="Proteomes" id="UP000255367"/>
    </source>
</evidence>
<dbReference type="Pfam" id="PF00535">
    <property type="entry name" value="Glycos_transf_2"/>
    <property type="match status" value="1"/>
</dbReference>
<organism evidence="2 3">
    <name type="scientific">Veillonella criceti</name>
    <dbReference type="NCBI Taxonomy" id="103891"/>
    <lineage>
        <taxon>Bacteria</taxon>
        <taxon>Bacillati</taxon>
        <taxon>Bacillota</taxon>
        <taxon>Negativicutes</taxon>
        <taxon>Veillonellales</taxon>
        <taxon>Veillonellaceae</taxon>
        <taxon>Veillonella</taxon>
    </lineage>
</organism>
<dbReference type="AlphaFoldDB" id="A0A380NP46"/>
<dbReference type="Proteomes" id="UP000255367">
    <property type="component" value="Unassembled WGS sequence"/>
</dbReference>
<dbReference type="GO" id="GO:0016758">
    <property type="term" value="F:hexosyltransferase activity"/>
    <property type="evidence" value="ECO:0007669"/>
    <property type="project" value="UniProtKB-ARBA"/>
</dbReference>
<feature type="domain" description="Glycosyltransferase 2-like" evidence="1">
    <location>
        <begin position="7"/>
        <end position="133"/>
    </location>
</feature>
<dbReference type="InterPro" id="IPR001173">
    <property type="entry name" value="Glyco_trans_2-like"/>
</dbReference>
<evidence type="ECO:0000313" key="2">
    <source>
        <dbReference type="EMBL" id="SUP44754.1"/>
    </source>
</evidence>
<sequence>MILDLVSIITPCYNGARYIGETIDSVLAQTHTNWEMIIVDDGSKDDSAQIIKEYVEKDPRIKFIQQKNAGSAAARNNGIRNASGQYIALLDADDIWLPDFLKKQIKYMKDNDGICVAGSYGLIDEHSKDILSPVQVKEIITIKDMRVRGQVGCLTGLYDCSKYGKIYLKEELRSLRDDYAYWYDIVSLEGVIYGNPEILAKYRVLSNSTTGNKIKLIKPQYKFYRNYLKEGRIEAFINLIRWGSVGIKRFFKI</sequence>
<accession>A0A380NP46</accession>
<dbReference type="InterPro" id="IPR029044">
    <property type="entry name" value="Nucleotide-diphossugar_trans"/>
</dbReference>
<reference evidence="2 3" key="1">
    <citation type="submission" date="2018-06" db="EMBL/GenBank/DDBJ databases">
        <authorList>
            <consortium name="Pathogen Informatics"/>
            <person name="Doyle S."/>
        </authorList>
    </citation>
    <scope>NUCLEOTIDE SEQUENCE [LARGE SCALE GENOMIC DNA]</scope>
    <source>
        <strain evidence="2 3">NCTC12020</strain>
    </source>
</reference>
<evidence type="ECO:0000259" key="1">
    <source>
        <dbReference type="Pfam" id="PF00535"/>
    </source>
</evidence>
<keyword evidence="3" id="KW-1185">Reference proteome</keyword>
<protein>
    <submittedName>
        <fullName evidence="2">Chondroitin polymerase</fullName>
    </submittedName>
</protein>
<dbReference type="Gene3D" id="3.90.550.10">
    <property type="entry name" value="Spore Coat Polysaccharide Biosynthesis Protein SpsA, Chain A"/>
    <property type="match status" value="1"/>
</dbReference>
<gene>
    <name evidence="2" type="primary">kfoC</name>
    <name evidence="2" type="ORF">NCTC12020_01815</name>
</gene>
<proteinExistence type="predicted"/>
<dbReference type="OrthoDB" id="396512at2"/>
<dbReference type="RefSeq" id="WP_115310898.1">
    <property type="nucleotide sequence ID" value="NZ_UHIO01000001.1"/>
</dbReference>
<dbReference type="CDD" id="cd00761">
    <property type="entry name" value="Glyco_tranf_GTA_type"/>
    <property type="match status" value="1"/>
</dbReference>
<dbReference type="SUPFAM" id="SSF53448">
    <property type="entry name" value="Nucleotide-diphospho-sugar transferases"/>
    <property type="match status" value="1"/>
</dbReference>
<dbReference type="PANTHER" id="PTHR22916:SF3">
    <property type="entry name" value="UDP-GLCNAC:BETAGAL BETA-1,3-N-ACETYLGLUCOSAMINYLTRANSFERASE-LIKE PROTEIN 1"/>
    <property type="match status" value="1"/>
</dbReference>
<dbReference type="EMBL" id="UHIO01000001">
    <property type="protein sequence ID" value="SUP44754.1"/>
    <property type="molecule type" value="Genomic_DNA"/>
</dbReference>